<evidence type="ECO:0000313" key="1">
    <source>
        <dbReference type="EMBL" id="MCC8393694.1"/>
    </source>
</evidence>
<dbReference type="InterPro" id="IPR021945">
    <property type="entry name" value="DUF3562"/>
</dbReference>
<comment type="caution">
    <text evidence="1">The sequence shown here is derived from an EMBL/GenBank/DDBJ whole genome shotgun (WGS) entry which is preliminary data.</text>
</comment>
<dbReference type="Proteomes" id="UP001431019">
    <property type="component" value="Unassembled WGS sequence"/>
</dbReference>
<accession>A0ABS8JUY1</accession>
<reference evidence="1 2" key="1">
    <citation type="submission" date="2021-11" db="EMBL/GenBank/DDBJ databases">
        <authorList>
            <person name="Oh E.-T."/>
            <person name="Kim S.-B."/>
        </authorList>
    </citation>
    <scope>NUCLEOTIDE SEQUENCE [LARGE SCALE GENOMIC DNA]</scope>
    <source>
        <strain evidence="1 2">MMS20-SJTR3</strain>
    </source>
</reference>
<keyword evidence="2" id="KW-1185">Reference proteome</keyword>
<dbReference type="NCBIfam" id="NF046112">
    <property type="entry name" value="MSMEG_6209_Nter"/>
    <property type="match status" value="1"/>
</dbReference>
<dbReference type="RefSeq" id="WP_230509994.1">
    <property type="nucleotide sequence ID" value="NZ_JAJITD010000006.1"/>
</dbReference>
<proteinExistence type="predicted"/>
<gene>
    <name evidence="1" type="ORF">LJ656_13950</name>
</gene>
<protein>
    <submittedName>
        <fullName evidence="1">DUF3562 domain-containing protein</fullName>
    </submittedName>
</protein>
<dbReference type="Pfam" id="PF12085">
    <property type="entry name" value="DUF3562"/>
    <property type="match status" value="1"/>
</dbReference>
<dbReference type="EMBL" id="JAJITD010000006">
    <property type="protein sequence ID" value="MCC8393694.1"/>
    <property type="molecule type" value="Genomic_DNA"/>
</dbReference>
<organism evidence="1 2">
    <name type="scientific">Paraburkholderia sejongensis</name>
    <dbReference type="NCBI Taxonomy" id="2886946"/>
    <lineage>
        <taxon>Bacteria</taxon>
        <taxon>Pseudomonadati</taxon>
        <taxon>Pseudomonadota</taxon>
        <taxon>Betaproteobacteria</taxon>
        <taxon>Burkholderiales</taxon>
        <taxon>Burkholderiaceae</taxon>
        <taxon>Paraburkholderia</taxon>
    </lineage>
</organism>
<name>A0ABS8JUY1_9BURK</name>
<sequence>MSQPEPNIEEVVKSIAEETDTPPETVSRMYTETLADYRHQARVLDYVPLFAAKKVRNELRHRKH</sequence>
<evidence type="ECO:0000313" key="2">
    <source>
        <dbReference type="Proteomes" id="UP001431019"/>
    </source>
</evidence>